<keyword evidence="5 6" id="KW-0472">Membrane</keyword>
<dbReference type="InterPro" id="IPR002781">
    <property type="entry name" value="TM_pro_TauE-like"/>
</dbReference>
<dbReference type="GO" id="GO:0005886">
    <property type="term" value="C:plasma membrane"/>
    <property type="evidence" value="ECO:0007669"/>
    <property type="project" value="UniProtKB-SubCell"/>
</dbReference>
<dbReference type="Pfam" id="PF01925">
    <property type="entry name" value="TauE"/>
    <property type="match status" value="1"/>
</dbReference>
<reference evidence="7 8" key="1">
    <citation type="submission" date="2016-10" db="EMBL/GenBank/DDBJ databases">
        <authorList>
            <person name="de Groot N.N."/>
        </authorList>
    </citation>
    <scope>NUCLEOTIDE SEQUENCE [LARGE SCALE GENOMIC DNA]</scope>
    <source>
        <strain evidence="7 8">CGMCC 1.10449</strain>
    </source>
</reference>
<dbReference type="STRING" id="553311.SAMN05216231_1299"/>
<feature type="transmembrane region" description="Helical" evidence="6">
    <location>
        <begin position="143"/>
        <end position="166"/>
    </location>
</feature>
<dbReference type="EMBL" id="FNKD01000001">
    <property type="protein sequence ID" value="SDQ28099.1"/>
    <property type="molecule type" value="Genomic_DNA"/>
</dbReference>
<accession>A0A1H0ZL95</accession>
<dbReference type="PANTHER" id="PTHR43701:SF2">
    <property type="entry name" value="MEMBRANE TRANSPORTER PROTEIN YJNA-RELATED"/>
    <property type="match status" value="1"/>
</dbReference>
<evidence type="ECO:0000256" key="6">
    <source>
        <dbReference type="RuleBase" id="RU363041"/>
    </source>
</evidence>
<evidence type="ECO:0000313" key="8">
    <source>
        <dbReference type="Proteomes" id="UP000199444"/>
    </source>
</evidence>
<dbReference type="RefSeq" id="WP_092492099.1">
    <property type="nucleotide sequence ID" value="NZ_FNKD01000001.1"/>
</dbReference>
<evidence type="ECO:0000313" key="7">
    <source>
        <dbReference type="EMBL" id="SDQ28099.1"/>
    </source>
</evidence>
<keyword evidence="8" id="KW-1185">Reference proteome</keyword>
<feature type="transmembrane region" description="Helical" evidence="6">
    <location>
        <begin position="75"/>
        <end position="94"/>
    </location>
</feature>
<proteinExistence type="inferred from homology"/>
<feature type="transmembrane region" description="Helical" evidence="6">
    <location>
        <begin position="42"/>
        <end position="63"/>
    </location>
</feature>
<keyword evidence="3 6" id="KW-0812">Transmembrane</keyword>
<feature type="transmembrane region" description="Helical" evidence="6">
    <location>
        <begin position="7"/>
        <end position="36"/>
    </location>
</feature>
<keyword evidence="6" id="KW-1003">Cell membrane</keyword>
<gene>
    <name evidence="7" type="ORF">SAMN05216231_1299</name>
</gene>
<sequence length="259" mass="28339">MVYIICVLIAVISAFIGSLIGLGGGIILIPSLLIMYQNFDSFAWATPQMIVGISLIAMVFTAFSSTISYYKERRVDYRLGLLLLTGSIPGGIFGSWLNQFVDSDKFTLYFGLLMITLSLSFLIKRKQPKSKSGDTYQYNVSIWPAFIISLGVGILSGMFGIGGGSIMVPAMILLFGLPVHIATATSMFMILFISIISASTHIALGHVAWEYVFFFIPGAWIGGTIGAKINQKINGNILEWFLRIILIVIGIRLIIDGIM</sequence>
<feature type="transmembrane region" description="Helical" evidence="6">
    <location>
        <begin position="106"/>
        <end position="123"/>
    </location>
</feature>
<organism evidence="7 8">
    <name type="scientific">Virgibacillus salinus</name>
    <dbReference type="NCBI Taxonomy" id="553311"/>
    <lineage>
        <taxon>Bacteria</taxon>
        <taxon>Bacillati</taxon>
        <taxon>Bacillota</taxon>
        <taxon>Bacilli</taxon>
        <taxon>Bacillales</taxon>
        <taxon>Bacillaceae</taxon>
        <taxon>Virgibacillus</taxon>
    </lineage>
</organism>
<feature type="transmembrane region" description="Helical" evidence="6">
    <location>
        <begin position="237"/>
        <end position="255"/>
    </location>
</feature>
<evidence type="ECO:0000256" key="4">
    <source>
        <dbReference type="ARBA" id="ARBA00022989"/>
    </source>
</evidence>
<feature type="transmembrane region" description="Helical" evidence="6">
    <location>
        <begin position="172"/>
        <end position="196"/>
    </location>
</feature>
<comment type="similarity">
    <text evidence="2 6">Belongs to the 4-toluene sulfonate uptake permease (TSUP) (TC 2.A.102) family.</text>
</comment>
<feature type="transmembrane region" description="Helical" evidence="6">
    <location>
        <begin position="208"/>
        <end position="225"/>
    </location>
</feature>
<evidence type="ECO:0000256" key="5">
    <source>
        <dbReference type="ARBA" id="ARBA00023136"/>
    </source>
</evidence>
<keyword evidence="4 6" id="KW-1133">Transmembrane helix</keyword>
<protein>
    <recommendedName>
        <fullName evidence="6">Probable membrane transporter protein</fullName>
    </recommendedName>
</protein>
<dbReference type="PANTHER" id="PTHR43701">
    <property type="entry name" value="MEMBRANE TRANSPORTER PROTEIN MJ0441-RELATED"/>
    <property type="match status" value="1"/>
</dbReference>
<comment type="subcellular location">
    <subcellularLocation>
        <location evidence="6">Cell membrane</location>
        <topology evidence="6">Multi-pass membrane protein</topology>
    </subcellularLocation>
    <subcellularLocation>
        <location evidence="1">Membrane</location>
        <topology evidence="1">Multi-pass membrane protein</topology>
    </subcellularLocation>
</comment>
<name>A0A1H0ZL95_9BACI</name>
<dbReference type="InterPro" id="IPR051598">
    <property type="entry name" value="TSUP/Inactive_protease-like"/>
</dbReference>
<evidence type="ECO:0000256" key="1">
    <source>
        <dbReference type="ARBA" id="ARBA00004141"/>
    </source>
</evidence>
<dbReference type="Proteomes" id="UP000199444">
    <property type="component" value="Unassembled WGS sequence"/>
</dbReference>
<dbReference type="AlphaFoldDB" id="A0A1H0ZL95"/>
<evidence type="ECO:0000256" key="3">
    <source>
        <dbReference type="ARBA" id="ARBA00022692"/>
    </source>
</evidence>
<evidence type="ECO:0000256" key="2">
    <source>
        <dbReference type="ARBA" id="ARBA00009142"/>
    </source>
</evidence>